<accession>A5ZPL2</accession>
<reference evidence="1 2" key="2">
    <citation type="submission" date="2007-04" db="EMBL/GenBank/DDBJ databases">
        <title>Draft genome sequence of Ruminococcus obeum (ATCC 29174).</title>
        <authorList>
            <person name="Sudarsanam P."/>
            <person name="Ley R."/>
            <person name="Guruge J."/>
            <person name="Turnbaugh P.J."/>
            <person name="Mahowald M."/>
            <person name="Liep D."/>
            <person name="Gordon J."/>
        </authorList>
    </citation>
    <scope>NUCLEOTIDE SEQUENCE [LARGE SCALE GENOMIC DNA]</scope>
    <source>
        <strain evidence="1 2">ATCC 29174</strain>
    </source>
</reference>
<name>A5ZPL2_9FIRM</name>
<dbReference type="GeneID" id="79803239"/>
<evidence type="ECO:0000313" key="2">
    <source>
        <dbReference type="Proteomes" id="UP000006002"/>
    </source>
</evidence>
<dbReference type="AlphaFoldDB" id="A5ZPL2"/>
<dbReference type="Proteomes" id="UP000006002">
    <property type="component" value="Unassembled WGS sequence"/>
</dbReference>
<dbReference type="eggNOG" id="ENOG5033U42">
    <property type="taxonomic scope" value="Bacteria"/>
</dbReference>
<proteinExistence type="predicted"/>
<reference evidence="1 2" key="1">
    <citation type="submission" date="2007-03" db="EMBL/GenBank/DDBJ databases">
        <authorList>
            <person name="Fulton L."/>
            <person name="Clifton S."/>
            <person name="Fulton B."/>
            <person name="Xu J."/>
            <person name="Minx P."/>
            <person name="Pepin K.H."/>
            <person name="Johnson M."/>
            <person name="Thiruvilangam P."/>
            <person name="Bhonagiri V."/>
            <person name="Nash W.E."/>
            <person name="Mardis E.R."/>
            <person name="Wilson R.K."/>
        </authorList>
    </citation>
    <scope>NUCLEOTIDE SEQUENCE [LARGE SCALE GENOMIC DNA]</scope>
    <source>
        <strain evidence="1 2">ATCC 29174</strain>
    </source>
</reference>
<protein>
    <recommendedName>
        <fullName evidence="3">Phage protein</fullName>
    </recommendedName>
</protein>
<dbReference type="RefSeq" id="WP_005427082.1">
    <property type="nucleotide sequence ID" value="NZ_CP102265.1"/>
</dbReference>
<dbReference type="EMBL" id="AAVO02000002">
    <property type="protein sequence ID" value="EDM88808.1"/>
    <property type="molecule type" value="Genomic_DNA"/>
</dbReference>
<comment type="caution">
    <text evidence="1">The sequence shown here is derived from an EMBL/GenBank/DDBJ whole genome shotgun (WGS) entry which is preliminary data.</text>
</comment>
<dbReference type="HOGENOM" id="CLU_1821668_0_0_9"/>
<organism evidence="1 2">
    <name type="scientific">Blautia obeum ATCC 29174</name>
    <dbReference type="NCBI Taxonomy" id="411459"/>
    <lineage>
        <taxon>Bacteria</taxon>
        <taxon>Bacillati</taxon>
        <taxon>Bacillota</taxon>
        <taxon>Clostridia</taxon>
        <taxon>Lachnospirales</taxon>
        <taxon>Lachnospiraceae</taxon>
        <taxon>Blautia</taxon>
    </lineage>
</organism>
<evidence type="ECO:0008006" key="3">
    <source>
        <dbReference type="Google" id="ProtNLM"/>
    </source>
</evidence>
<sequence length="141" mass="16181">MLGIDLAYIELSGVKLPIRCDMLVLEKIQEDYGDISEFENKLIGFEPIYNEDGSAKTNENGKSIGKSTLPDIKTVHYGLWEFIKEGIECSAQETKYSEKDLIRMVDISIGELSDLLHEEFMRCFKRKNQNPTQKETKEKTP</sequence>
<evidence type="ECO:0000313" key="1">
    <source>
        <dbReference type="EMBL" id="EDM88808.1"/>
    </source>
</evidence>
<gene>
    <name evidence="1" type="ORF">RUMOBE_00929</name>
</gene>